<organism evidence="6">
    <name type="scientific">hydrothermal vent metagenome</name>
    <dbReference type="NCBI Taxonomy" id="652676"/>
    <lineage>
        <taxon>unclassified sequences</taxon>
        <taxon>metagenomes</taxon>
        <taxon>ecological metagenomes</taxon>
    </lineage>
</organism>
<dbReference type="Pfam" id="PF01418">
    <property type="entry name" value="HTH_6"/>
    <property type="match status" value="1"/>
</dbReference>
<dbReference type="InterPro" id="IPR035472">
    <property type="entry name" value="RpiR-like_SIS"/>
</dbReference>
<dbReference type="GO" id="GO:0003700">
    <property type="term" value="F:DNA-binding transcription factor activity"/>
    <property type="evidence" value="ECO:0007669"/>
    <property type="project" value="InterPro"/>
</dbReference>
<dbReference type="PANTHER" id="PTHR30514:SF18">
    <property type="entry name" value="RPIR-FAMILY TRANSCRIPTIONAL REGULATOR"/>
    <property type="match status" value="1"/>
</dbReference>
<dbReference type="InterPro" id="IPR047640">
    <property type="entry name" value="RpiR-like"/>
</dbReference>
<evidence type="ECO:0000256" key="4">
    <source>
        <dbReference type="SAM" id="MobiDB-lite"/>
    </source>
</evidence>
<accession>A0A3B0SW25</accession>
<dbReference type="InterPro" id="IPR046348">
    <property type="entry name" value="SIS_dom_sf"/>
</dbReference>
<evidence type="ECO:0000313" key="6">
    <source>
        <dbReference type="EMBL" id="VAW10601.1"/>
    </source>
</evidence>
<gene>
    <name evidence="6" type="ORF">MNBD_ALPHA09-1408</name>
</gene>
<dbReference type="Gene3D" id="1.10.10.10">
    <property type="entry name" value="Winged helix-like DNA-binding domain superfamily/Winged helix DNA-binding domain"/>
    <property type="match status" value="1"/>
</dbReference>
<dbReference type="InterPro" id="IPR000281">
    <property type="entry name" value="HTH_RpiR"/>
</dbReference>
<dbReference type="CDD" id="cd05013">
    <property type="entry name" value="SIS_RpiR"/>
    <property type="match status" value="1"/>
</dbReference>
<dbReference type="GO" id="GO:1901135">
    <property type="term" value="P:carbohydrate derivative metabolic process"/>
    <property type="evidence" value="ECO:0007669"/>
    <property type="project" value="InterPro"/>
</dbReference>
<evidence type="ECO:0000256" key="3">
    <source>
        <dbReference type="ARBA" id="ARBA00023163"/>
    </source>
</evidence>
<dbReference type="AlphaFoldDB" id="A0A3B0SW25"/>
<keyword evidence="3" id="KW-0804">Transcription</keyword>
<dbReference type="EMBL" id="UOEM01000017">
    <property type="protein sequence ID" value="VAW10601.1"/>
    <property type="molecule type" value="Genomic_DNA"/>
</dbReference>
<dbReference type="Gene3D" id="3.40.50.10490">
    <property type="entry name" value="Glucose-6-phosphate isomerase like protein, domain 1"/>
    <property type="match status" value="1"/>
</dbReference>
<dbReference type="InterPro" id="IPR009057">
    <property type="entry name" value="Homeodomain-like_sf"/>
</dbReference>
<dbReference type="GO" id="GO:0097367">
    <property type="term" value="F:carbohydrate derivative binding"/>
    <property type="evidence" value="ECO:0007669"/>
    <property type="project" value="InterPro"/>
</dbReference>
<evidence type="ECO:0000256" key="2">
    <source>
        <dbReference type="ARBA" id="ARBA00023125"/>
    </source>
</evidence>
<proteinExistence type="predicted"/>
<dbReference type="Pfam" id="PF01380">
    <property type="entry name" value="SIS"/>
    <property type="match status" value="1"/>
</dbReference>
<dbReference type="SUPFAM" id="SSF46689">
    <property type="entry name" value="Homeodomain-like"/>
    <property type="match status" value="1"/>
</dbReference>
<feature type="region of interest" description="Disordered" evidence="4">
    <location>
        <begin position="100"/>
        <end position="124"/>
    </location>
</feature>
<sequence>MTDEKIASIGSRPPAARAPVAAWLRTGMDRLTARERKVAHLLLSNYPMAGLETVAEFARRSAVSAPTVLRFVNKLGFAGYPEFQRQIRAELDERLQSPLGKAAHPGQTAAEHQTSGGPQSETEKQSLLQRFGHAAQANISETLATMPIVEFNAVARLFAATDKTISIAGGRFTDPIARYITVHLKVVRPNVVHLAGQIDNWRDHLLDMGRRDVLVVADIRRYQDDVVDFARAARAQDVTVVLLTDQWLSPAARHAHHIIAARTPVPSNWDSCAALMVVAEALIASATERCWTIARGRIERLETMRDGDKGG</sequence>
<evidence type="ECO:0000256" key="1">
    <source>
        <dbReference type="ARBA" id="ARBA00023015"/>
    </source>
</evidence>
<feature type="domain" description="HTH rpiR-type" evidence="5">
    <location>
        <begin position="18"/>
        <end position="94"/>
    </location>
</feature>
<dbReference type="SUPFAM" id="SSF53697">
    <property type="entry name" value="SIS domain"/>
    <property type="match status" value="1"/>
</dbReference>
<feature type="compositionally biased region" description="Polar residues" evidence="4">
    <location>
        <begin position="110"/>
        <end position="124"/>
    </location>
</feature>
<keyword evidence="2" id="KW-0238">DNA-binding</keyword>
<keyword evidence="1" id="KW-0805">Transcription regulation</keyword>
<dbReference type="PROSITE" id="PS51071">
    <property type="entry name" value="HTH_RPIR"/>
    <property type="match status" value="1"/>
</dbReference>
<protein>
    <submittedName>
        <fullName evidence="6">Transcriptional regulator, RpiR family</fullName>
    </submittedName>
</protein>
<dbReference type="InterPro" id="IPR036388">
    <property type="entry name" value="WH-like_DNA-bd_sf"/>
</dbReference>
<evidence type="ECO:0000259" key="5">
    <source>
        <dbReference type="PROSITE" id="PS51071"/>
    </source>
</evidence>
<reference evidence="6" key="1">
    <citation type="submission" date="2018-06" db="EMBL/GenBank/DDBJ databases">
        <authorList>
            <person name="Zhirakovskaya E."/>
        </authorList>
    </citation>
    <scope>NUCLEOTIDE SEQUENCE</scope>
</reference>
<name>A0A3B0SW25_9ZZZZ</name>
<dbReference type="GO" id="GO:0003677">
    <property type="term" value="F:DNA binding"/>
    <property type="evidence" value="ECO:0007669"/>
    <property type="project" value="UniProtKB-KW"/>
</dbReference>
<dbReference type="InterPro" id="IPR001347">
    <property type="entry name" value="SIS_dom"/>
</dbReference>
<dbReference type="PANTHER" id="PTHR30514">
    <property type="entry name" value="GLUCOKINASE"/>
    <property type="match status" value="1"/>
</dbReference>